<feature type="region of interest" description="Disordered" evidence="6">
    <location>
        <begin position="130"/>
        <end position="189"/>
    </location>
</feature>
<dbReference type="Gene3D" id="2.60.40.790">
    <property type="match status" value="1"/>
</dbReference>
<evidence type="ECO:0000313" key="9">
    <source>
        <dbReference type="Proteomes" id="UP001604277"/>
    </source>
</evidence>
<evidence type="ECO:0000256" key="2">
    <source>
        <dbReference type="ARBA" id="ARBA00022475"/>
    </source>
</evidence>
<feature type="compositionally biased region" description="Basic and acidic residues" evidence="6">
    <location>
        <begin position="149"/>
        <end position="159"/>
    </location>
</feature>
<feature type="compositionally biased region" description="Basic and acidic residues" evidence="6">
    <location>
        <begin position="241"/>
        <end position="267"/>
    </location>
</feature>
<dbReference type="GO" id="GO:0005886">
    <property type="term" value="C:plasma membrane"/>
    <property type="evidence" value="ECO:0007669"/>
    <property type="project" value="UniProtKB-SubCell"/>
</dbReference>
<feature type="compositionally biased region" description="Basic and acidic residues" evidence="6">
    <location>
        <begin position="167"/>
        <end position="177"/>
    </location>
</feature>
<comment type="similarity">
    <text evidence="4 5">Belongs to the small heat shock protein (HSP20) family.</text>
</comment>
<reference evidence="9" key="1">
    <citation type="submission" date="2024-07" db="EMBL/GenBank/DDBJ databases">
        <title>Two chromosome-level genome assemblies of Korean endemic species Abeliophyllum distichum and Forsythia ovata (Oleaceae).</title>
        <authorList>
            <person name="Jang H."/>
        </authorList>
    </citation>
    <scope>NUCLEOTIDE SEQUENCE [LARGE SCALE GENOMIC DNA]</scope>
</reference>
<proteinExistence type="inferred from homology"/>
<feature type="region of interest" description="Disordered" evidence="6">
    <location>
        <begin position="241"/>
        <end position="269"/>
    </location>
</feature>
<dbReference type="InterPro" id="IPR002068">
    <property type="entry name" value="A-crystallin/Hsp20_dom"/>
</dbReference>
<dbReference type="GO" id="GO:0006952">
    <property type="term" value="P:defense response"/>
    <property type="evidence" value="ECO:0007669"/>
    <property type="project" value="UniProtKB-KW"/>
</dbReference>
<evidence type="ECO:0000256" key="1">
    <source>
        <dbReference type="ARBA" id="ARBA00004162"/>
    </source>
</evidence>
<dbReference type="PROSITE" id="PS01031">
    <property type="entry name" value="SHSP"/>
    <property type="match status" value="1"/>
</dbReference>
<dbReference type="CDD" id="cd06464">
    <property type="entry name" value="ACD_sHsps-like"/>
    <property type="match status" value="1"/>
</dbReference>
<sequence>MWPGTGGGVASNPFRFGFRSEHEIFKPISEWQQDEESDILILYLPGFLKEKLKAEIRRNIIRVSGERLVANNKWNRFREEFQIPENCETKSIHAKLQGGILTITLPRKTAGNIGAKDKRRDPQEPFLQSKTASFYGQKQPSPQTLPSDPKPRQGHDKSPPDVNPKISNEKPTDEKSSEPLTPQKWWFEEKNDIKSRQSRGAENAEAEAKPITSEKLLNKIVEQEWRSAEKSKLPSDAEIVSKKIAETENTKKDEAGEDNESKGKQRIDSTTIDHGVVRLEKHKKKLRELVESKEERQLLVNIGAAMLVIVAIGLGQAGEAESLGSLGVVK</sequence>
<feature type="compositionally biased region" description="Polar residues" evidence="6">
    <location>
        <begin position="130"/>
        <end position="146"/>
    </location>
</feature>
<dbReference type="Proteomes" id="UP001604277">
    <property type="component" value="Unassembled WGS sequence"/>
</dbReference>
<evidence type="ECO:0000313" key="8">
    <source>
        <dbReference type="EMBL" id="KAL2536866.1"/>
    </source>
</evidence>
<evidence type="ECO:0000256" key="6">
    <source>
        <dbReference type="SAM" id="MobiDB-lite"/>
    </source>
</evidence>
<feature type="domain" description="SHSP" evidence="7">
    <location>
        <begin position="19"/>
        <end position="123"/>
    </location>
</feature>
<keyword evidence="9" id="KW-1185">Reference proteome</keyword>
<protein>
    <submittedName>
        <fullName evidence="8">Protein RESTRICTED TEV MOVEMENT 2-like</fullName>
    </submittedName>
</protein>
<keyword evidence="3" id="KW-0611">Plant defense</keyword>
<gene>
    <name evidence="8" type="ORF">Fot_18257</name>
</gene>
<accession>A0ABD1VHN0</accession>
<keyword evidence="2" id="KW-0472">Membrane</keyword>
<keyword evidence="2" id="KW-1003">Cell membrane</keyword>
<dbReference type="EMBL" id="JBFOLJ010000005">
    <property type="protein sequence ID" value="KAL2536866.1"/>
    <property type="molecule type" value="Genomic_DNA"/>
</dbReference>
<organism evidence="8 9">
    <name type="scientific">Forsythia ovata</name>
    <dbReference type="NCBI Taxonomy" id="205694"/>
    <lineage>
        <taxon>Eukaryota</taxon>
        <taxon>Viridiplantae</taxon>
        <taxon>Streptophyta</taxon>
        <taxon>Embryophyta</taxon>
        <taxon>Tracheophyta</taxon>
        <taxon>Spermatophyta</taxon>
        <taxon>Magnoliopsida</taxon>
        <taxon>eudicotyledons</taxon>
        <taxon>Gunneridae</taxon>
        <taxon>Pentapetalae</taxon>
        <taxon>asterids</taxon>
        <taxon>lamiids</taxon>
        <taxon>Lamiales</taxon>
        <taxon>Oleaceae</taxon>
        <taxon>Forsythieae</taxon>
        <taxon>Forsythia</taxon>
    </lineage>
</organism>
<evidence type="ECO:0000259" key="7">
    <source>
        <dbReference type="PROSITE" id="PS01031"/>
    </source>
</evidence>
<name>A0ABD1VHN0_9LAMI</name>
<evidence type="ECO:0000256" key="4">
    <source>
        <dbReference type="PROSITE-ProRule" id="PRU00285"/>
    </source>
</evidence>
<dbReference type="PANTHER" id="PTHR43670">
    <property type="entry name" value="HEAT SHOCK PROTEIN 26"/>
    <property type="match status" value="1"/>
</dbReference>
<dbReference type="AlphaFoldDB" id="A0ABD1VHN0"/>
<dbReference type="PANTHER" id="PTHR43670:SF114">
    <property type="entry name" value="OS05G0592000 PROTEIN"/>
    <property type="match status" value="1"/>
</dbReference>
<comment type="subcellular location">
    <subcellularLocation>
        <location evidence="1">Cell membrane</location>
        <topology evidence="1">Single-pass membrane protein</topology>
    </subcellularLocation>
</comment>
<comment type="caution">
    <text evidence="8">The sequence shown here is derived from an EMBL/GenBank/DDBJ whole genome shotgun (WGS) entry which is preliminary data.</text>
</comment>
<dbReference type="InterPro" id="IPR008978">
    <property type="entry name" value="HSP20-like_chaperone"/>
</dbReference>
<dbReference type="SUPFAM" id="SSF49764">
    <property type="entry name" value="HSP20-like chaperones"/>
    <property type="match status" value="1"/>
</dbReference>
<evidence type="ECO:0000256" key="3">
    <source>
        <dbReference type="ARBA" id="ARBA00022821"/>
    </source>
</evidence>
<dbReference type="Pfam" id="PF00011">
    <property type="entry name" value="HSP20"/>
    <property type="match status" value="1"/>
</dbReference>
<evidence type="ECO:0000256" key="5">
    <source>
        <dbReference type="RuleBase" id="RU003616"/>
    </source>
</evidence>